<dbReference type="Proteomes" id="UP000327191">
    <property type="component" value="Unassembled WGS sequence"/>
</dbReference>
<evidence type="ECO:0000313" key="2">
    <source>
        <dbReference type="Proteomes" id="UP000327191"/>
    </source>
</evidence>
<accession>A0A5E7S057</accession>
<sequence>MDRNSCDETKPRSVRKIKPTKRSVSGVFPFQGESGIPYESMLERDFLFRTEISSEVLEIIPQPVMIPFQKTAGPTRIPLTFSCITGSVIAITRIIPNQCLSR</sequence>
<dbReference type="AlphaFoldDB" id="A0A5E7S057"/>
<proteinExistence type="predicted"/>
<gene>
    <name evidence="1" type="ORF">PS938_00601</name>
</gene>
<name>A0A5E7S057_PSEFL</name>
<protein>
    <submittedName>
        <fullName evidence="1">Uncharacterized protein</fullName>
    </submittedName>
</protein>
<reference evidence="1 2" key="1">
    <citation type="submission" date="2019-09" db="EMBL/GenBank/DDBJ databases">
        <authorList>
            <person name="Chandra G."/>
            <person name="Truman W A."/>
        </authorList>
    </citation>
    <scope>NUCLEOTIDE SEQUENCE [LARGE SCALE GENOMIC DNA]</scope>
    <source>
        <strain evidence="1">PS938</strain>
    </source>
</reference>
<dbReference type="EMBL" id="CABVJE010000002">
    <property type="protein sequence ID" value="VVP80142.1"/>
    <property type="molecule type" value="Genomic_DNA"/>
</dbReference>
<evidence type="ECO:0000313" key="1">
    <source>
        <dbReference type="EMBL" id="VVP80142.1"/>
    </source>
</evidence>
<organism evidence="1 2">
    <name type="scientific">Pseudomonas fluorescens</name>
    <dbReference type="NCBI Taxonomy" id="294"/>
    <lineage>
        <taxon>Bacteria</taxon>
        <taxon>Pseudomonadati</taxon>
        <taxon>Pseudomonadota</taxon>
        <taxon>Gammaproteobacteria</taxon>
        <taxon>Pseudomonadales</taxon>
        <taxon>Pseudomonadaceae</taxon>
        <taxon>Pseudomonas</taxon>
    </lineage>
</organism>